<name>A0A2K9ZF64_RHILE</name>
<organism evidence="2 3">
    <name type="scientific">Rhizobium leguminosarum</name>
    <dbReference type="NCBI Taxonomy" id="384"/>
    <lineage>
        <taxon>Bacteria</taxon>
        <taxon>Pseudomonadati</taxon>
        <taxon>Pseudomonadota</taxon>
        <taxon>Alphaproteobacteria</taxon>
        <taxon>Hyphomicrobiales</taxon>
        <taxon>Rhizobiaceae</taxon>
        <taxon>Rhizobium/Agrobacterium group</taxon>
        <taxon>Rhizobium</taxon>
    </lineage>
</organism>
<dbReference type="InterPro" id="IPR014710">
    <property type="entry name" value="RmlC-like_jellyroll"/>
</dbReference>
<keyword evidence="2" id="KW-0614">Plasmid</keyword>
<dbReference type="SUPFAM" id="SSF51182">
    <property type="entry name" value="RmlC-like cupins"/>
    <property type="match status" value="1"/>
</dbReference>
<dbReference type="PANTHER" id="PTHR40112">
    <property type="entry name" value="H2HPP ISOMERASE"/>
    <property type="match status" value="1"/>
</dbReference>
<reference evidence="2 3" key="1">
    <citation type="submission" date="2017-11" db="EMBL/GenBank/DDBJ databases">
        <title>Complete genome of Rhizobium leguminosarum Norway, an ineffective micro-symbiont.</title>
        <authorList>
            <person name="Hoffrichter A."/>
            <person name="Liang J."/>
            <person name="Brachmann A."/>
            <person name="Marin M."/>
        </authorList>
    </citation>
    <scope>NUCLEOTIDE SEQUENCE [LARGE SCALE GENOMIC DNA]</scope>
    <source>
        <strain evidence="2 3">Norway</strain>
        <plasmid evidence="3">Plasmid prln2</plasmid>
    </source>
</reference>
<dbReference type="AlphaFoldDB" id="A0A2K9ZF64"/>
<dbReference type="EMBL" id="CP025014">
    <property type="protein sequence ID" value="AUW46905.1"/>
    <property type="molecule type" value="Genomic_DNA"/>
</dbReference>
<dbReference type="InterPro" id="IPR013096">
    <property type="entry name" value="Cupin_2"/>
</dbReference>
<protein>
    <submittedName>
        <fullName evidence="2">Pectin degradation protein KdgF (Modular protein)</fullName>
    </submittedName>
</protein>
<dbReference type="Gene3D" id="2.60.120.10">
    <property type="entry name" value="Jelly Rolls"/>
    <property type="match status" value="1"/>
</dbReference>
<dbReference type="CDD" id="cd02238">
    <property type="entry name" value="cupin_KdgF"/>
    <property type="match status" value="1"/>
</dbReference>
<evidence type="ECO:0000259" key="1">
    <source>
        <dbReference type="Pfam" id="PF07883"/>
    </source>
</evidence>
<evidence type="ECO:0000313" key="2">
    <source>
        <dbReference type="EMBL" id="AUW46905.1"/>
    </source>
</evidence>
<dbReference type="InterPro" id="IPR011051">
    <property type="entry name" value="RmlC_Cupin_sf"/>
</dbReference>
<proteinExistence type="predicted"/>
<gene>
    <name evidence="2" type="ORF">CUJ84_pRLN2000367</name>
</gene>
<accession>A0A2K9ZF64</accession>
<sequence>MIHFARDRFWNEEAEMSSSDLFVSAEGAEWVNPEPGVVRRIMTYLPEMMMVEVAFESGAVGAAHSHPHIQASYVAEGSFEVTIDGRTEVLKQGGSFIVPPNLVHGVKALEKGRLIDAFTPHRAEFLK</sequence>
<dbReference type="Pfam" id="PF07883">
    <property type="entry name" value="Cupin_2"/>
    <property type="match status" value="1"/>
</dbReference>
<geneLocation type="plasmid" evidence="3">
    <name>prln2</name>
</geneLocation>
<dbReference type="Proteomes" id="UP000238523">
    <property type="component" value="Plasmid pRLN2"/>
</dbReference>
<dbReference type="InterPro" id="IPR052535">
    <property type="entry name" value="Bacilysin_H2HPP_isomerase"/>
</dbReference>
<dbReference type="PANTHER" id="PTHR40112:SF1">
    <property type="entry name" value="H2HPP ISOMERASE"/>
    <property type="match status" value="1"/>
</dbReference>
<feature type="domain" description="Cupin type-2" evidence="1">
    <location>
        <begin position="53"/>
        <end position="111"/>
    </location>
</feature>
<evidence type="ECO:0000313" key="3">
    <source>
        <dbReference type="Proteomes" id="UP000238523"/>
    </source>
</evidence>